<dbReference type="PANTHER" id="PTHR10663">
    <property type="entry name" value="GUANYL-NUCLEOTIDE EXCHANGE FACTOR"/>
    <property type="match status" value="1"/>
</dbReference>
<dbReference type="Pfam" id="PF12783">
    <property type="entry name" value="Sec7-like_HUS"/>
    <property type="match status" value="1"/>
</dbReference>
<evidence type="ECO:0000259" key="7">
    <source>
        <dbReference type="Pfam" id="PF16213"/>
    </source>
</evidence>
<proteinExistence type="inferred from homology"/>
<dbReference type="Pfam" id="PF16206">
    <property type="entry name" value="Mon2_C"/>
    <property type="match status" value="1"/>
</dbReference>
<dbReference type="PANTHER" id="PTHR10663:SF333">
    <property type="entry name" value="PROTEIN MON2 HOMOLOG"/>
    <property type="match status" value="1"/>
</dbReference>
<feature type="domain" description="Mon2 C-terminal" evidence="6">
    <location>
        <begin position="985"/>
        <end position="1212"/>
    </location>
</feature>
<dbReference type="InterPro" id="IPR032691">
    <property type="entry name" value="Mon2/Sec7/BIG1-like_HUS"/>
</dbReference>
<evidence type="ECO:0000256" key="3">
    <source>
        <dbReference type="ARBA" id="ARBA00022927"/>
    </source>
</evidence>
<comment type="similarity">
    <text evidence="1">Belongs to the MON2 family.</text>
</comment>
<feature type="region of interest" description="Disordered" evidence="4">
    <location>
        <begin position="472"/>
        <end position="510"/>
    </location>
</feature>
<accession>A0A8H8RN35</accession>
<feature type="domain" description="Mon2/Sec7/BIG1-like dimerisation and cyclophilin-binding" evidence="7">
    <location>
        <begin position="4"/>
        <end position="175"/>
    </location>
</feature>
<dbReference type="InterPro" id="IPR016024">
    <property type="entry name" value="ARM-type_fold"/>
</dbReference>
<keyword evidence="3" id="KW-0653">Protein transport</keyword>
<evidence type="ECO:0000256" key="2">
    <source>
        <dbReference type="ARBA" id="ARBA00022448"/>
    </source>
</evidence>
<evidence type="ECO:0000313" key="8">
    <source>
        <dbReference type="EMBL" id="TVY36437.1"/>
    </source>
</evidence>
<evidence type="ECO:0000259" key="5">
    <source>
        <dbReference type="Pfam" id="PF12783"/>
    </source>
</evidence>
<evidence type="ECO:0000313" key="9">
    <source>
        <dbReference type="Proteomes" id="UP000443090"/>
    </source>
</evidence>
<dbReference type="GO" id="GO:0005794">
    <property type="term" value="C:Golgi apparatus"/>
    <property type="evidence" value="ECO:0007669"/>
    <property type="project" value="UniProtKB-ARBA"/>
</dbReference>
<gene>
    <name evidence="8" type="primary">mon2</name>
    <name evidence="8" type="ORF">LOCC1_G005693</name>
</gene>
<keyword evidence="2" id="KW-0813">Transport</keyword>
<dbReference type="EMBL" id="QGMI01000831">
    <property type="protein sequence ID" value="TVY36437.1"/>
    <property type="molecule type" value="Genomic_DNA"/>
</dbReference>
<name>A0A8H8RN35_9HELO</name>
<dbReference type="GO" id="GO:0015031">
    <property type="term" value="P:protein transport"/>
    <property type="evidence" value="ECO:0007669"/>
    <property type="project" value="UniProtKB-KW"/>
</dbReference>
<evidence type="ECO:0000259" key="6">
    <source>
        <dbReference type="Pfam" id="PF16206"/>
    </source>
</evidence>
<dbReference type="Pfam" id="PF16213">
    <property type="entry name" value="DCB"/>
    <property type="match status" value="1"/>
</dbReference>
<organism evidence="8 9">
    <name type="scientific">Lachnellula occidentalis</name>
    <dbReference type="NCBI Taxonomy" id="215460"/>
    <lineage>
        <taxon>Eukaryota</taxon>
        <taxon>Fungi</taxon>
        <taxon>Dikarya</taxon>
        <taxon>Ascomycota</taxon>
        <taxon>Pezizomycotina</taxon>
        <taxon>Leotiomycetes</taxon>
        <taxon>Helotiales</taxon>
        <taxon>Lachnaceae</taxon>
        <taxon>Lachnellula</taxon>
    </lineage>
</organism>
<keyword evidence="9" id="KW-1185">Reference proteome</keyword>
<dbReference type="SUPFAM" id="SSF48371">
    <property type="entry name" value="ARM repeat"/>
    <property type="match status" value="1"/>
</dbReference>
<dbReference type="InterPro" id="IPR032629">
    <property type="entry name" value="DCB_dom"/>
</dbReference>
<evidence type="ECO:0000256" key="4">
    <source>
        <dbReference type="SAM" id="MobiDB-lite"/>
    </source>
</evidence>
<evidence type="ECO:0000256" key="1">
    <source>
        <dbReference type="ARBA" id="ARBA00008144"/>
    </source>
</evidence>
<feature type="domain" description="Mon2/Sec7/BIG1-like HUS" evidence="5">
    <location>
        <begin position="200"/>
        <end position="353"/>
    </location>
</feature>
<protein>
    <submittedName>
        <fullName evidence="8">Protein MON2-like protein</fullName>
    </submittedName>
</protein>
<comment type="caution">
    <text evidence="8">The sequence shown here is derived from an EMBL/GenBank/DDBJ whole genome shotgun (WGS) entry which is preliminary data.</text>
</comment>
<dbReference type="InterPro" id="IPR032817">
    <property type="entry name" value="Mon2_C"/>
</dbReference>
<dbReference type="OrthoDB" id="294853at2759"/>
<dbReference type="Proteomes" id="UP000443090">
    <property type="component" value="Unassembled WGS sequence"/>
</dbReference>
<reference evidence="8 9" key="1">
    <citation type="submission" date="2018-05" db="EMBL/GenBank/DDBJ databases">
        <title>Genome sequencing and assembly of the regulated plant pathogen Lachnellula willkommii and related sister species for the development of diagnostic species identification markers.</title>
        <authorList>
            <person name="Giroux E."/>
            <person name="Bilodeau G."/>
        </authorList>
    </citation>
    <scope>NUCLEOTIDE SEQUENCE [LARGE SCALE GENOMIC DNA]</scope>
    <source>
        <strain evidence="8 9">CBS 160.35</strain>
    </source>
</reference>
<sequence length="1685" mass="183798">MTAQILSSELHNLVQESKRKHTDLRNAAEKSLDELKGLRSTSEAQIAADLSQRPNFVTPFLIACGTKNVKFTGIAIVCLQRLVVSRALPKSRLREVLEALREATSAGLDVQLKILQALPSLLQNYADDLKGDLLAAALNICTILQASKNGIVNNTAAATLQQLVVSVFDKVVTEDKIALEVPTIGEAPGEDGTVQLRAAALDAYRVFNDLCLLTESQKPQFLRSTGMPQTFGLELIESVLTNHSDIFLTHPEQANVLRTRVMPFIISSLSEKLNFAVTVRIVRILYTLLRRHLSILSSEGEMALGLLTHMLDHDTALWKRSLCMEVLRGIFAEAALIRRIFATYDAQEGRKAILKDLVAAFVRISTEKPVVIGLGNQSTIPLTNQSGGTDQGMLEASGVPSMISSSISSSEPSAGVSTQWSTMRVPCIDQLDKTDPPLIPESYIYSLTLACISGFSEGLAKFILPLTVPERPRKKTAKQAETESTPGTPDSRPNLDRHSSTKKNPVPVNPLSLEDHPLFDEVKICAGIVDECWPAILATCSTFLYAALDSDYYHGLVRSFQKFTHVAGLLRLATPRDAFLTTLGKAAVPPNLLSTNTSQTTTPATPPVEGSSIFSNARGLLSVDSLVSQASSSISERGRQNSIELGPTSLNTRNLLCLRALLNLGIALGPTLGSAWGIILGNLQEADLVLFSSTKSARTPIITPKSDKQNAGDDSALLVNFGTEIKAVETAAARLLESTVDFPNESFLEVVTALCSLFGRQETPQLVSMPTGPSSPQLAARRPSVHAYSHRRIQSINTAPATQNQEDLFALAKLGDVASINIDRFMAYNPDVSGWDVLTKAVSKAACSTTTPASVRLRAAEIIVRLVLESATATLSLPDQSRSTIQLRLLRTFRGALQPLESNERDSSVTTLGTDIDVHKVILEGLKSILEQCGETLISGWDIAFEIIGSVFVKNGNDHALKATTTRSSRLIRSSFNSLQLICSDFLSSLPNYCFIILVDTLYHFCTQDDDLNISLTTVTFFWVLSDFISGRTSSFSLSPSLIQGSDEKKLVEMASGKDLVVSDAALWMLLLLRLTAVTTDERLELRNSAIQTLLRIFDAYGDQLGPEAWSICLQSVIFKLLSSIEEQLTTTSDPESEISDKDRSGWNETTVVVLNGITNLLAEYLDTISSHSTFGKSWEALIGHYKSLLNFRVLDINTAVFDSLRQILSRGNLEQSKKTDFDQAALDLAWGLWSQSLPAVVPDPSDKRFDNQKFLVAYVSALQEIYRLIQLDLNAKRVQRMLTLLREAIQQASAASYSADIEYLTPLQTQVLEALKMIRTDIEGVPAALIGQVSEFVGLAFDERETSSAKQRPTYVALSKASMNLTANLVLSHSLDHGIYTSGALTSALTALSRLIVLKYSFPITTKSVSPWRQATTSSLAILAAVLPVFTRADLKEDVIRSIWATIVTIANAITTADCSDLAPTIDIKADQDFDITCFLTLRALITPALGSPVIPDKTRRIYTESLFHTSLIHAPSPADLPQKQKPHDILSILSTPRKGSTIDPAPTPRAKISYICLSTLLSLVALHSSSAAEIKLAQAAAPYLILRAGLTLRAYIADQPLRGRMPQPLSQRKELLFVLRELVGLRCETEAIPEADGVESEGRRHLFTLYPLLARAVRAAGRDQEVLEWLGRALDEVGGEFGV</sequence>